<feature type="transmembrane region" description="Helical" evidence="11">
    <location>
        <begin position="513"/>
        <end position="531"/>
    </location>
</feature>
<keyword evidence="6" id="KW-0630">Potassium</keyword>
<dbReference type="VEuPathDB" id="FungiDB:GWK60_L09559"/>
<accession>A0A0W0CN05</accession>
<feature type="transmembrane region" description="Helical" evidence="11">
    <location>
        <begin position="179"/>
        <end position="198"/>
    </location>
</feature>
<dbReference type="Pfam" id="PF02386">
    <property type="entry name" value="TrkH"/>
    <property type="match status" value="1"/>
</dbReference>
<evidence type="ECO:0000256" key="6">
    <source>
        <dbReference type="ARBA" id="ARBA00022958"/>
    </source>
</evidence>
<dbReference type="GO" id="GO:0030007">
    <property type="term" value="P:intracellular potassium ion homeostasis"/>
    <property type="evidence" value="ECO:0007669"/>
    <property type="project" value="EnsemblFungi"/>
</dbReference>
<dbReference type="EMBL" id="LLZZ01000133">
    <property type="protein sequence ID" value="KTB00964.1"/>
    <property type="molecule type" value="Genomic_DNA"/>
</dbReference>
<dbReference type="GO" id="GO:0140107">
    <property type="term" value="F:high-affinity potassium ion transmembrane transporter activity"/>
    <property type="evidence" value="ECO:0007669"/>
    <property type="project" value="TreeGrafter"/>
</dbReference>
<evidence type="ECO:0000256" key="2">
    <source>
        <dbReference type="ARBA" id="ARBA00009137"/>
    </source>
</evidence>
<feature type="region of interest" description="Disordered" evidence="10">
    <location>
        <begin position="18"/>
        <end position="130"/>
    </location>
</feature>
<dbReference type="InterPro" id="IPR004773">
    <property type="entry name" value="K/Na_transp_Trk1/HKT1"/>
</dbReference>
<dbReference type="VEuPathDB" id="FungiDB:B1J91_L05654g"/>
<dbReference type="Proteomes" id="UP000054886">
    <property type="component" value="Unassembled WGS sequence"/>
</dbReference>
<feature type="compositionally biased region" description="Low complexity" evidence="10">
    <location>
        <begin position="460"/>
        <end position="470"/>
    </location>
</feature>
<dbReference type="NCBIfam" id="TIGR00934">
    <property type="entry name" value="2a38euk"/>
    <property type="match status" value="1"/>
</dbReference>
<feature type="non-terminal residue" evidence="12">
    <location>
        <position position="1"/>
    </location>
</feature>
<gene>
    <name evidence="12" type="ORF">AO440_005014</name>
</gene>
<evidence type="ECO:0000256" key="5">
    <source>
        <dbReference type="ARBA" id="ARBA00022692"/>
    </source>
</evidence>
<evidence type="ECO:0000313" key="12">
    <source>
        <dbReference type="EMBL" id="KTB00964.1"/>
    </source>
</evidence>
<reference evidence="12 13" key="1">
    <citation type="submission" date="2015-10" db="EMBL/GenBank/DDBJ databases">
        <title>Draft genomes sequences of Candida glabrata isolates 1A, 1B, 2A, 2B, 3A and 3B.</title>
        <authorList>
            <person name="Haavelsrud O.E."/>
            <person name="Gaustad P."/>
        </authorList>
    </citation>
    <scope>NUCLEOTIDE SEQUENCE [LARGE SCALE GENOMIC DNA]</scope>
    <source>
        <strain evidence="12">910700640</strain>
    </source>
</reference>
<dbReference type="VEuPathDB" id="FungiDB:GVI51_L05533"/>
<evidence type="ECO:0000256" key="1">
    <source>
        <dbReference type="ARBA" id="ARBA00004141"/>
    </source>
</evidence>
<organism evidence="12 13">
    <name type="scientific">Candida glabrata</name>
    <name type="common">Yeast</name>
    <name type="synonym">Torulopsis glabrata</name>
    <dbReference type="NCBI Taxonomy" id="5478"/>
    <lineage>
        <taxon>Eukaryota</taxon>
        <taxon>Fungi</taxon>
        <taxon>Dikarya</taxon>
        <taxon>Ascomycota</taxon>
        <taxon>Saccharomycotina</taxon>
        <taxon>Saccharomycetes</taxon>
        <taxon>Saccharomycetales</taxon>
        <taxon>Saccharomycetaceae</taxon>
        <taxon>Nakaseomyces</taxon>
    </lineage>
</organism>
<dbReference type="GO" id="GO:0045121">
    <property type="term" value="C:membrane raft"/>
    <property type="evidence" value="ECO:0007669"/>
    <property type="project" value="EnsemblFungi"/>
</dbReference>
<keyword evidence="7 11" id="KW-1133">Transmembrane helix</keyword>
<dbReference type="PANTHER" id="PTHR31064:SF30">
    <property type="entry name" value="HIGH-AFFINITY POTASSIUM TRANSPORT PROTEIN-RELATED"/>
    <property type="match status" value="1"/>
</dbReference>
<dbReference type="GO" id="GO:0006874">
    <property type="term" value="P:intracellular calcium ion homeostasis"/>
    <property type="evidence" value="ECO:0007669"/>
    <property type="project" value="EnsemblFungi"/>
</dbReference>
<comment type="caution">
    <text evidence="12">The sequence shown here is derived from an EMBL/GenBank/DDBJ whole genome shotgun (WGS) entry which is preliminary data.</text>
</comment>
<keyword evidence="8" id="KW-0406">Ion transport</keyword>
<dbReference type="VEuPathDB" id="FungiDB:CAGL0L05654g"/>
<keyword evidence="9 11" id="KW-0472">Membrane</keyword>
<evidence type="ECO:0000256" key="11">
    <source>
        <dbReference type="SAM" id="Phobius"/>
    </source>
</evidence>
<feature type="transmembrane region" description="Helical" evidence="11">
    <location>
        <begin position="247"/>
        <end position="275"/>
    </location>
</feature>
<evidence type="ECO:0000256" key="7">
    <source>
        <dbReference type="ARBA" id="ARBA00022989"/>
    </source>
</evidence>
<evidence type="ECO:0000256" key="9">
    <source>
        <dbReference type="ARBA" id="ARBA00023136"/>
    </source>
</evidence>
<keyword evidence="3" id="KW-0813">Transport</keyword>
<evidence type="ECO:0000256" key="10">
    <source>
        <dbReference type="SAM" id="MobiDB-lite"/>
    </source>
</evidence>
<dbReference type="GO" id="GO:0005886">
    <property type="term" value="C:plasma membrane"/>
    <property type="evidence" value="ECO:0007669"/>
    <property type="project" value="EnsemblFungi"/>
</dbReference>
<feature type="compositionally biased region" description="Polar residues" evidence="10">
    <location>
        <begin position="65"/>
        <end position="79"/>
    </location>
</feature>
<comment type="subcellular location">
    <subcellularLocation>
        <location evidence="1">Membrane</location>
        <topology evidence="1">Multi-pass membrane protein</topology>
    </subcellularLocation>
</comment>
<sequence length="662" mass="75559">NITEPPRKRRTQNFHIMEATRPNIPHNAHKRTSSNLFLKQLSKGKRIRHNLKRRLSSGPFEKNESPFNPSIKNVNKQKGSQKETNQDNGEDYFADNESDDDDNNPASSDYNGLSKTVSYNNTEDRKPDPVRLTMERAMTMDNITPEDLNKLAQKPDFQKMKEELGGVEYRSIKLLCKILVIYYLGFHIMSFTMLLPWITHKTKYKHIVRDDGVSPGWWGFFTAMSAFNDLGLTLTPDSMSSFNRAAYPLIVMIWFIIIGNTGFPVLLRFIIWVMYHLSSDLSQLRESLAFLLDHPRRCFTLLFPSTATWWLFGILVGLNITDWILFIILDFNNVVVKPNPKGYRVLMGLFQAVSTRTAGFSVVDLSQLNSAVQVSYMIMMYVSVLPLAISIRRTNVYEEQSLGLYGNVEDDDSSDSDYEDHLSSEEELLAKNGDNDDDEETLDSQYYSKSIRGRNDSDESSSNEGGSNSSAKKRKRTAKKESSKGKKKKRRVSEKKSKSFIGAHLRRQLSFDLWFLFLGLFVICICENGKIKDVARPAFNVFPILFEIVSAYGTVGLSLGYPNTSQSLSGQFTTLSKLVIIAMLIRGRNRGLPYTLDRAIILPSDRLERIDHIEDLKLKRTAGLHARHQPRPEDERKKSIAKKSFKYIKKGGKGLLYPSKLL</sequence>
<keyword evidence="5 11" id="KW-0812">Transmembrane</keyword>
<feature type="transmembrane region" description="Helical" evidence="11">
    <location>
        <begin position="537"/>
        <end position="561"/>
    </location>
</feature>
<evidence type="ECO:0000256" key="3">
    <source>
        <dbReference type="ARBA" id="ARBA00022448"/>
    </source>
</evidence>
<protein>
    <submittedName>
        <fullName evidence="12">High-affinity potassium transport protein</fullName>
    </submittedName>
</protein>
<proteinExistence type="inferred from homology"/>
<feature type="transmembrane region" description="Helical" evidence="11">
    <location>
        <begin position="309"/>
        <end position="331"/>
    </location>
</feature>
<feature type="region of interest" description="Disordered" evidence="10">
    <location>
        <begin position="446"/>
        <end position="495"/>
    </location>
</feature>
<feature type="compositionally biased region" description="Basic residues" evidence="10">
    <location>
        <begin position="42"/>
        <end position="55"/>
    </location>
</feature>
<evidence type="ECO:0000313" key="13">
    <source>
        <dbReference type="Proteomes" id="UP000054886"/>
    </source>
</evidence>
<dbReference type="PANTHER" id="PTHR31064">
    <property type="entry name" value="POTASSIUM TRANSPORT PROTEIN DDB_G0292412-RELATED"/>
    <property type="match status" value="1"/>
</dbReference>
<evidence type="ECO:0000256" key="8">
    <source>
        <dbReference type="ARBA" id="ARBA00023065"/>
    </source>
</evidence>
<evidence type="ECO:0000256" key="4">
    <source>
        <dbReference type="ARBA" id="ARBA00022538"/>
    </source>
</evidence>
<feature type="transmembrane region" description="Helical" evidence="11">
    <location>
        <begin position="374"/>
        <end position="391"/>
    </location>
</feature>
<feature type="compositionally biased region" description="Acidic residues" evidence="10">
    <location>
        <begin position="88"/>
        <end position="103"/>
    </location>
</feature>
<comment type="similarity">
    <text evidence="2">Belongs to the TrkH potassium transport family.</text>
</comment>
<keyword evidence="4" id="KW-0633">Potassium transport</keyword>
<dbReference type="PIRSF" id="PIRSF002450">
    <property type="entry name" value="K+_transpter_TRK"/>
    <property type="match status" value="1"/>
</dbReference>
<dbReference type="AlphaFoldDB" id="A0A0W0CN05"/>
<dbReference type="GO" id="GO:1990573">
    <property type="term" value="P:potassium ion import across plasma membrane"/>
    <property type="evidence" value="ECO:0007669"/>
    <property type="project" value="TreeGrafter"/>
</dbReference>
<dbReference type="InterPro" id="IPR015958">
    <property type="entry name" value="Trk1_fungi"/>
</dbReference>
<dbReference type="InterPro" id="IPR003445">
    <property type="entry name" value="Cat_transpt"/>
</dbReference>
<name>A0A0W0CN05_CANGB</name>
<dbReference type="InterPro" id="IPR051143">
    <property type="entry name" value="TrkH_K-transport"/>
</dbReference>